<organism evidence="2 3">
    <name type="scientific">Leptolyngbya foveolarum</name>
    <dbReference type="NCBI Taxonomy" id="47253"/>
    <lineage>
        <taxon>Bacteria</taxon>
        <taxon>Bacillati</taxon>
        <taxon>Cyanobacteriota</taxon>
        <taxon>Cyanophyceae</taxon>
        <taxon>Leptolyngbyales</taxon>
        <taxon>Leptolyngbyaceae</taxon>
        <taxon>Leptolyngbya group</taxon>
        <taxon>Leptolyngbya</taxon>
    </lineage>
</organism>
<evidence type="ECO:0000313" key="2">
    <source>
        <dbReference type="EMBL" id="PZO14345.1"/>
    </source>
</evidence>
<comment type="caution">
    <text evidence="2">The sequence shown here is derived from an EMBL/GenBank/DDBJ whole genome shotgun (WGS) entry which is preliminary data.</text>
</comment>
<reference evidence="3" key="1">
    <citation type="submission" date="2018-04" db="EMBL/GenBank/DDBJ databases">
        <authorList>
            <person name="Cornet L."/>
        </authorList>
    </citation>
    <scope>NUCLEOTIDE SEQUENCE [LARGE SCALE GENOMIC DNA]</scope>
</reference>
<name>A0A2W4VX47_9CYAN</name>
<gene>
    <name evidence="2" type="ORF">DCF25_15090</name>
</gene>
<sequence length="318" mass="35440">MPPVRISEARSPLSDRALPITLHPSGGHKAVSLVYLALFAACLVNAVYPFPSTLVGLFFRGAIALWALRGLVVNFVYLYPRSTFLKLDSAGFTVCHSFRQRQVRWSAVRRVSTVDVSSRSRVLRVGWQYLPNYLPDGKPIGRLTGWRSQEFDGVLSENYGLKPQDLADFLNQLSDRFSTSDSFQTSDRLNLLEATTAAYSAKALAVLAQPLPVELSTGLANVITVQAIVVGVICWSQFGLVGAWPIILLLSFVVLLYLRPHTNRLNIHRDGFTIHSFLSKETVRWEAIAQFAPEFTRHSSYVTSVRDKKSTKKGGQVR</sequence>
<keyword evidence="1" id="KW-1133">Transmembrane helix</keyword>
<dbReference type="AlphaFoldDB" id="A0A2W4VX47"/>
<feature type="transmembrane region" description="Helical" evidence="1">
    <location>
        <begin position="244"/>
        <end position="260"/>
    </location>
</feature>
<feature type="transmembrane region" description="Helical" evidence="1">
    <location>
        <begin position="57"/>
        <end position="79"/>
    </location>
</feature>
<dbReference type="EMBL" id="QBMC01000110">
    <property type="protein sequence ID" value="PZO14345.1"/>
    <property type="molecule type" value="Genomic_DNA"/>
</dbReference>
<keyword evidence="1" id="KW-0812">Transmembrane</keyword>
<proteinExistence type="predicted"/>
<dbReference type="Proteomes" id="UP000249354">
    <property type="component" value="Unassembled WGS sequence"/>
</dbReference>
<keyword evidence="1" id="KW-0472">Membrane</keyword>
<reference evidence="2 3" key="2">
    <citation type="submission" date="2018-06" db="EMBL/GenBank/DDBJ databases">
        <title>Metagenomic assembly of (sub)arctic Cyanobacteria and their associated microbiome from non-axenic cultures.</title>
        <authorList>
            <person name="Baurain D."/>
        </authorList>
    </citation>
    <scope>NUCLEOTIDE SEQUENCE [LARGE SCALE GENOMIC DNA]</scope>
    <source>
        <strain evidence="2">ULC129bin1</strain>
    </source>
</reference>
<evidence type="ECO:0000256" key="1">
    <source>
        <dbReference type="SAM" id="Phobius"/>
    </source>
</evidence>
<feature type="transmembrane region" description="Helical" evidence="1">
    <location>
        <begin position="33"/>
        <end position="51"/>
    </location>
</feature>
<feature type="transmembrane region" description="Helical" evidence="1">
    <location>
        <begin position="219"/>
        <end position="238"/>
    </location>
</feature>
<accession>A0A2W4VX47</accession>
<evidence type="ECO:0000313" key="3">
    <source>
        <dbReference type="Proteomes" id="UP000249354"/>
    </source>
</evidence>
<protein>
    <submittedName>
        <fullName evidence="2">Uncharacterized protein</fullName>
    </submittedName>
</protein>